<sequence length="387" mass="42654">MQNFEFKNPTKILFGKNQLEKLNQEIPQNAKILILYGSSSAKESGVLDEIKTQLTEFNYSEFGGIEPNPTYENLMEIVDFVKENQFTFLLAVGGGSVIDGTKFIAAASCFEGETASDILVKQVPVTKALPLGTILTLSGTGTEMNGEAVISVQTEGSKIPFRSPAIYPKFSILDPTYTYSAPLNQVSNGIVDTFTHIMEQYLTYPVDAYVQDRFAESLLIILIEEGPKVLHTPTDYALRANLMWTSTMAINGIIGAGVPQDWSTHIIGHAITAAYKIDHGKTMGAILPAMLEVQKNEKREKLIQYAKRVWKIEKGSEDEMIALSIIKTKEFFDMMGVSTQLSTYGLDRSIIPTVIHSLEPLTDLGITLGERGTLTLDKVAQVLELAL</sequence>
<organism evidence="4 5">
    <name type="scientific">Vagococcus fluvialis bH819</name>
    <dbReference type="NCBI Taxonomy" id="1255619"/>
    <lineage>
        <taxon>Bacteria</taxon>
        <taxon>Bacillati</taxon>
        <taxon>Bacillota</taxon>
        <taxon>Bacilli</taxon>
        <taxon>Lactobacillales</taxon>
        <taxon>Enterococcaceae</taxon>
        <taxon>Vagococcus</taxon>
    </lineage>
</organism>
<dbReference type="InterPro" id="IPR044731">
    <property type="entry name" value="BDH-like"/>
</dbReference>
<dbReference type="FunFam" id="3.40.50.1970:FF:000003">
    <property type="entry name" value="Alcohol dehydrogenase, iron-containing"/>
    <property type="match status" value="1"/>
</dbReference>
<evidence type="ECO:0000313" key="4">
    <source>
        <dbReference type="EMBL" id="SLM86820.1"/>
    </source>
</evidence>
<keyword evidence="5" id="KW-1185">Reference proteome</keyword>
<dbReference type="InterPro" id="IPR001670">
    <property type="entry name" value="ADH_Fe/GldA"/>
</dbReference>
<dbReference type="EC" id="1.1.1.-" evidence="4"/>
<dbReference type="Proteomes" id="UP000195918">
    <property type="component" value="Unassembled WGS sequence"/>
</dbReference>
<dbReference type="InterPro" id="IPR056798">
    <property type="entry name" value="ADH_Fe_C"/>
</dbReference>
<dbReference type="PANTHER" id="PTHR43633:SF1">
    <property type="entry name" value="ALCOHOL DEHYDROGENASE YQHD"/>
    <property type="match status" value="1"/>
</dbReference>
<dbReference type="EMBL" id="FWFD01000015">
    <property type="protein sequence ID" value="SLM86820.1"/>
    <property type="molecule type" value="Genomic_DNA"/>
</dbReference>
<dbReference type="GO" id="GO:0008106">
    <property type="term" value="F:alcohol dehydrogenase (NADP+) activity"/>
    <property type="evidence" value="ECO:0007669"/>
    <property type="project" value="TreeGrafter"/>
</dbReference>
<gene>
    <name evidence="4" type="ORF">FM121_12035</name>
</gene>
<proteinExistence type="predicted"/>
<dbReference type="GO" id="GO:0046872">
    <property type="term" value="F:metal ion binding"/>
    <property type="evidence" value="ECO:0007669"/>
    <property type="project" value="InterPro"/>
</dbReference>
<evidence type="ECO:0000259" key="2">
    <source>
        <dbReference type="Pfam" id="PF00465"/>
    </source>
</evidence>
<dbReference type="PANTHER" id="PTHR43633">
    <property type="entry name" value="ALCOHOL DEHYDROGENASE YQHD"/>
    <property type="match status" value="1"/>
</dbReference>
<protein>
    <submittedName>
        <fullName evidence="4">NADH-dependent butanol dehydrogenase A</fullName>
        <ecNumber evidence="4">1.1.1.-</ecNumber>
    </submittedName>
</protein>
<dbReference type="PROSITE" id="PS00060">
    <property type="entry name" value="ADH_IRON_2"/>
    <property type="match status" value="1"/>
</dbReference>
<dbReference type="Gene3D" id="1.20.1090.10">
    <property type="entry name" value="Dehydroquinate synthase-like - alpha domain"/>
    <property type="match status" value="1"/>
</dbReference>
<feature type="domain" description="Alcohol dehydrogenase iron-type/glycerol dehydrogenase GldA" evidence="2">
    <location>
        <begin position="9"/>
        <end position="175"/>
    </location>
</feature>
<dbReference type="RefSeq" id="WP_086952426.1">
    <property type="nucleotide sequence ID" value="NZ_FWFD01000015.1"/>
</dbReference>
<feature type="domain" description="Fe-containing alcohol dehydrogenase-like C-terminal" evidence="3">
    <location>
        <begin position="189"/>
        <end position="354"/>
    </location>
</feature>
<dbReference type="GO" id="GO:0005829">
    <property type="term" value="C:cytosol"/>
    <property type="evidence" value="ECO:0007669"/>
    <property type="project" value="TreeGrafter"/>
</dbReference>
<accession>A0A1X6WR98</accession>
<dbReference type="InterPro" id="IPR018211">
    <property type="entry name" value="ADH_Fe_CS"/>
</dbReference>
<dbReference type="Gene3D" id="3.40.50.1970">
    <property type="match status" value="1"/>
</dbReference>
<dbReference type="OrthoDB" id="9801156at2"/>
<evidence type="ECO:0000259" key="3">
    <source>
        <dbReference type="Pfam" id="PF25137"/>
    </source>
</evidence>
<dbReference type="Pfam" id="PF00465">
    <property type="entry name" value="Fe-ADH"/>
    <property type="match status" value="1"/>
</dbReference>
<dbReference type="Pfam" id="PF25137">
    <property type="entry name" value="ADH_Fe_C"/>
    <property type="match status" value="1"/>
</dbReference>
<keyword evidence="1 4" id="KW-0560">Oxidoreductase</keyword>
<dbReference type="GO" id="GO:1990002">
    <property type="term" value="F:methylglyoxal reductase (NADPH) (acetol producing) activity"/>
    <property type="evidence" value="ECO:0007669"/>
    <property type="project" value="TreeGrafter"/>
</dbReference>
<name>A0A1X6WR98_9ENTE</name>
<dbReference type="SUPFAM" id="SSF56796">
    <property type="entry name" value="Dehydroquinate synthase-like"/>
    <property type="match status" value="1"/>
</dbReference>
<reference evidence="5" key="1">
    <citation type="submission" date="2017-02" db="EMBL/GenBank/DDBJ databases">
        <authorList>
            <person name="Dridi B."/>
        </authorList>
    </citation>
    <scope>NUCLEOTIDE SEQUENCE [LARGE SCALE GENOMIC DNA]</scope>
    <source>
        <strain evidence="5">bH819</strain>
    </source>
</reference>
<dbReference type="GO" id="GO:1990362">
    <property type="term" value="F:butanol dehydrogenase (NAD+) activity"/>
    <property type="evidence" value="ECO:0007669"/>
    <property type="project" value="InterPro"/>
</dbReference>
<evidence type="ECO:0000256" key="1">
    <source>
        <dbReference type="ARBA" id="ARBA00023002"/>
    </source>
</evidence>
<evidence type="ECO:0000313" key="5">
    <source>
        <dbReference type="Proteomes" id="UP000195918"/>
    </source>
</evidence>
<dbReference type="AlphaFoldDB" id="A0A1X6WR98"/>
<dbReference type="CDD" id="cd08187">
    <property type="entry name" value="BDH"/>
    <property type="match status" value="1"/>
</dbReference>